<dbReference type="CDD" id="cd01991">
    <property type="entry name" value="Asn_synthase_B_C"/>
    <property type="match status" value="1"/>
</dbReference>
<reference evidence="4 5" key="1">
    <citation type="submission" date="2018-06" db="EMBL/GenBank/DDBJ databases">
        <title>Extensive metabolic versatility and redundancy in microbially diverse, dynamic hydrothermal sediments.</title>
        <authorList>
            <person name="Dombrowski N."/>
            <person name="Teske A."/>
            <person name="Baker B.J."/>
        </authorList>
    </citation>
    <scope>NUCLEOTIDE SEQUENCE [LARGE SCALE GENOMIC DNA]</scope>
    <source>
        <strain evidence="4">B3_G15</strain>
    </source>
</reference>
<dbReference type="GO" id="GO:0004066">
    <property type="term" value="F:asparagine synthase (glutamine-hydrolyzing) activity"/>
    <property type="evidence" value="ECO:0007669"/>
    <property type="project" value="InterPro"/>
</dbReference>
<dbReference type="AlphaFoldDB" id="A0A662D813"/>
<dbReference type="PANTHER" id="PTHR11772">
    <property type="entry name" value="ASPARAGINE SYNTHETASE"/>
    <property type="match status" value="1"/>
</dbReference>
<evidence type="ECO:0000313" key="5">
    <source>
        <dbReference type="Proteomes" id="UP000280417"/>
    </source>
</evidence>
<sequence>MLDEIIQELRKNLKKAVVKNRAEGLLFSGGLDSAILAYLCPGIKTITVTLDSFGEDLKYARFLARSCRLKHYHRLVTVEEAIDAIPEVIKILKSFDPAIPNDIPVYFGLKFAKDLGIKTVMTGDGSDELFAGYSYMQGIPDLGGYIRRISSSMYFSSNILGDFFNIKIKQPYIDKE</sequence>
<keyword evidence="2" id="KW-0067">ATP-binding</keyword>
<keyword evidence="1" id="KW-0547">Nucleotide-binding</keyword>
<dbReference type="GO" id="GO:0005829">
    <property type="term" value="C:cytosol"/>
    <property type="evidence" value="ECO:0007669"/>
    <property type="project" value="TreeGrafter"/>
</dbReference>
<dbReference type="SUPFAM" id="SSF52402">
    <property type="entry name" value="Adenine nucleotide alpha hydrolases-like"/>
    <property type="match status" value="1"/>
</dbReference>
<evidence type="ECO:0000256" key="1">
    <source>
        <dbReference type="ARBA" id="ARBA00022741"/>
    </source>
</evidence>
<dbReference type="InterPro" id="IPR001962">
    <property type="entry name" value="Asn_synthase"/>
</dbReference>
<dbReference type="Proteomes" id="UP000280417">
    <property type="component" value="Unassembled WGS sequence"/>
</dbReference>
<dbReference type="Gene3D" id="3.40.50.620">
    <property type="entry name" value="HUPs"/>
    <property type="match status" value="1"/>
</dbReference>
<accession>A0A662D813</accession>
<dbReference type="Pfam" id="PF00733">
    <property type="entry name" value="Asn_synthase"/>
    <property type="match status" value="1"/>
</dbReference>
<comment type="caution">
    <text evidence="4">The sequence shown here is derived from an EMBL/GenBank/DDBJ whole genome shotgun (WGS) entry which is preliminary data.</text>
</comment>
<evidence type="ECO:0000256" key="2">
    <source>
        <dbReference type="ARBA" id="ARBA00022840"/>
    </source>
</evidence>
<dbReference type="EMBL" id="QMQA01000344">
    <property type="protein sequence ID" value="RLE09886.1"/>
    <property type="molecule type" value="Genomic_DNA"/>
</dbReference>
<gene>
    <name evidence="4" type="ORF">DRJ04_09560</name>
</gene>
<dbReference type="GO" id="GO:0005524">
    <property type="term" value="F:ATP binding"/>
    <property type="evidence" value="ECO:0007669"/>
    <property type="project" value="UniProtKB-KW"/>
</dbReference>
<feature type="domain" description="Asparagine synthetase" evidence="3">
    <location>
        <begin position="7"/>
        <end position="137"/>
    </location>
</feature>
<organism evidence="4 5">
    <name type="scientific">Aerophobetes bacterium</name>
    <dbReference type="NCBI Taxonomy" id="2030807"/>
    <lineage>
        <taxon>Bacteria</taxon>
        <taxon>Candidatus Aerophobota</taxon>
    </lineage>
</organism>
<proteinExistence type="predicted"/>
<name>A0A662D813_UNCAE</name>
<dbReference type="InterPro" id="IPR050795">
    <property type="entry name" value="Asn_Synthetase"/>
</dbReference>
<dbReference type="InterPro" id="IPR014729">
    <property type="entry name" value="Rossmann-like_a/b/a_fold"/>
</dbReference>
<dbReference type="GO" id="GO:0006529">
    <property type="term" value="P:asparagine biosynthetic process"/>
    <property type="evidence" value="ECO:0007669"/>
    <property type="project" value="InterPro"/>
</dbReference>
<evidence type="ECO:0000259" key="3">
    <source>
        <dbReference type="Pfam" id="PF00733"/>
    </source>
</evidence>
<evidence type="ECO:0000313" key="4">
    <source>
        <dbReference type="EMBL" id="RLE09886.1"/>
    </source>
</evidence>
<dbReference type="PANTHER" id="PTHR11772:SF46">
    <property type="entry name" value="ASPARAGINE SYNTHETASE DOMAIN-CONTAINING PROTEIN"/>
    <property type="match status" value="1"/>
</dbReference>
<protein>
    <recommendedName>
        <fullName evidence="3">Asparagine synthetase domain-containing protein</fullName>
    </recommendedName>
</protein>
<feature type="non-terminal residue" evidence="4">
    <location>
        <position position="176"/>
    </location>
</feature>